<dbReference type="SUPFAM" id="SSF53448">
    <property type="entry name" value="Nucleotide-diphospho-sugar transferases"/>
    <property type="match status" value="1"/>
</dbReference>
<keyword evidence="9" id="KW-1185">Reference proteome</keyword>
<keyword evidence="3" id="KW-0328">Glycosyltransferase</keyword>
<feature type="domain" description="Glycosyltransferase 2-like" evidence="7">
    <location>
        <begin position="5"/>
        <end position="124"/>
    </location>
</feature>
<keyword evidence="2" id="KW-1003">Cell membrane</keyword>
<dbReference type="AlphaFoldDB" id="A0A1B3Z8P2"/>
<keyword evidence="6" id="KW-0812">Transmembrane</keyword>
<dbReference type="KEGG" id="span:AWL63_07200"/>
<sequence length="331" mass="35746">MKIAIGIKALNEATKIEAALRSALAAVEPYGGTVLLADSGSSDATVEIARRLPVVVVQLANRDERSCGAGAQLAFQHLDADYFCLIDGDMTLVPGFIEASLAYLDANPDVAGVGGQVIERNLEAEEFQIRAAAMAREAHRRAGPVDRLDGGGVYRMRAIREVGYFSDRNLHSFEEFDLAARLTSRGWTLVRIDVPAVEHRGHSGNGYRLLLYRLTSGQMGGAGEVLRASIGKPHFGLVVRRLGHVRKAVVIAGWWLSLVLALWRAPVVAAALVIVPVAWLGWRRGSLALGLYSFAMWNALAVGLIGGLFRRRVPPTRPLASVAFTRLPPAP</sequence>
<feature type="transmembrane region" description="Helical" evidence="6">
    <location>
        <begin position="249"/>
        <end position="282"/>
    </location>
</feature>
<keyword evidence="5 6" id="KW-0472">Membrane</keyword>
<evidence type="ECO:0000256" key="6">
    <source>
        <dbReference type="SAM" id="Phobius"/>
    </source>
</evidence>
<dbReference type="OrthoDB" id="8416156at2"/>
<dbReference type="InterPro" id="IPR001173">
    <property type="entry name" value="Glyco_trans_2-like"/>
</dbReference>
<accession>A0A1B3Z8P2</accession>
<name>A0A1B3Z8P2_9SPHN</name>
<dbReference type="GO" id="GO:0016757">
    <property type="term" value="F:glycosyltransferase activity"/>
    <property type="evidence" value="ECO:0007669"/>
    <property type="project" value="UniProtKB-KW"/>
</dbReference>
<dbReference type="Proteomes" id="UP000094256">
    <property type="component" value="Chromosome"/>
</dbReference>
<gene>
    <name evidence="8" type="ORF">AWL63_07200</name>
</gene>
<evidence type="ECO:0000256" key="2">
    <source>
        <dbReference type="ARBA" id="ARBA00022475"/>
    </source>
</evidence>
<feature type="transmembrane region" description="Helical" evidence="6">
    <location>
        <begin position="288"/>
        <end position="309"/>
    </location>
</feature>
<dbReference type="STRING" id="1560345.AWL63_07200"/>
<evidence type="ECO:0000259" key="7">
    <source>
        <dbReference type="Pfam" id="PF00535"/>
    </source>
</evidence>
<evidence type="ECO:0000256" key="5">
    <source>
        <dbReference type="ARBA" id="ARBA00023136"/>
    </source>
</evidence>
<dbReference type="Pfam" id="PF00535">
    <property type="entry name" value="Glycos_transf_2"/>
    <property type="match status" value="1"/>
</dbReference>
<evidence type="ECO:0000256" key="3">
    <source>
        <dbReference type="ARBA" id="ARBA00022676"/>
    </source>
</evidence>
<comment type="subcellular location">
    <subcellularLocation>
        <location evidence="1">Cell membrane</location>
    </subcellularLocation>
</comment>
<dbReference type="RefSeq" id="WP_069204356.1">
    <property type="nucleotide sequence ID" value="NZ_CP014168.1"/>
</dbReference>
<protein>
    <submittedName>
        <fullName evidence="8">Glycosyl transferase</fullName>
    </submittedName>
</protein>
<dbReference type="PANTHER" id="PTHR43646">
    <property type="entry name" value="GLYCOSYLTRANSFERASE"/>
    <property type="match status" value="1"/>
</dbReference>
<proteinExistence type="predicted"/>
<evidence type="ECO:0000256" key="1">
    <source>
        <dbReference type="ARBA" id="ARBA00004236"/>
    </source>
</evidence>
<keyword evidence="6" id="KW-1133">Transmembrane helix</keyword>
<dbReference type="Gene3D" id="3.90.550.10">
    <property type="entry name" value="Spore Coat Polysaccharide Biosynthesis Protein SpsA, Chain A"/>
    <property type="match status" value="1"/>
</dbReference>
<keyword evidence="4 8" id="KW-0808">Transferase</keyword>
<evidence type="ECO:0000313" key="8">
    <source>
        <dbReference type="EMBL" id="AOH83787.1"/>
    </source>
</evidence>
<dbReference type="InterPro" id="IPR029044">
    <property type="entry name" value="Nucleotide-diphossugar_trans"/>
</dbReference>
<organism evidence="8 9">
    <name type="scientific">Sphingomonas panacis</name>
    <dbReference type="NCBI Taxonomy" id="1560345"/>
    <lineage>
        <taxon>Bacteria</taxon>
        <taxon>Pseudomonadati</taxon>
        <taxon>Pseudomonadota</taxon>
        <taxon>Alphaproteobacteria</taxon>
        <taxon>Sphingomonadales</taxon>
        <taxon>Sphingomonadaceae</taxon>
        <taxon>Sphingomonas</taxon>
    </lineage>
</organism>
<evidence type="ECO:0000256" key="4">
    <source>
        <dbReference type="ARBA" id="ARBA00022679"/>
    </source>
</evidence>
<dbReference type="PANTHER" id="PTHR43646:SF2">
    <property type="entry name" value="GLYCOSYLTRANSFERASE 2-LIKE DOMAIN-CONTAINING PROTEIN"/>
    <property type="match status" value="1"/>
</dbReference>
<evidence type="ECO:0000313" key="9">
    <source>
        <dbReference type="Proteomes" id="UP000094256"/>
    </source>
</evidence>
<dbReference type="EMBL" id="CP014168">
    <property type="protein sequence ID" value="AOH83787.1"/>
    <property type="molecule type" value="Genomic_DNA"/>
</dbReference>
<dbReference type="GO" id="GO:0005886">
    <property type="term" value="C:plasma membrane"/>
    <property type="evidence" value="ECO:0007669"/>
    <property type="project" value="UniProtKB-SubCell"/>
</dbReference>
<reference evidence="8 9" key="1">
    <citation type="submission" date="2016-01" db="EMBL/GenBank/DDBJ databases">
        <title>Complete genome and mega plasmid sequence of Sphingomonas panacis DCY99 elicits systemic resistance in rice to Xanthomonas oryzae.</title>
        <authorList>
            <person name="Kim Y.J."/>
            <person name="Yang D.C."/>
            <person name="Sing P."/>
        </authorList>
    </citation>
    <scope>NUCLEOTIDE SEQUENCE [LARGE SCALE GENOMIC DNA]</scope>
    <source>
        <strain evidence="8 9">DCY99</strain>
    </source>
</reference>